<dbReference type="STRING" id="41047.A0A397GHK5"/>
<dbReference type="Pfam" id="PF12224">
    <property type="entry name" value="Amidoligase_2"/>
    <property type="match status" value="1"/>
</dbReference>
<comment type="caution">
    <text evidence="2">The sequence shown here is derived from an EMBL/GenBank/DDBJ whole genome shotgun (WGS) entry which is preliminary data.</text>
</comment>
<protein>
    <submittedName>
        <fullName evidence="2">Uncharacterized protein</fullName>
    </submittedName>
</protein>
<dbReference type="OrthoDB" id="5291055at2759"/>
<evidence type="ECO:0000313" key="3">
    <source>
        <dbReference type="Proteomes" id="UP000215305"/>
    </source>
</evidence>
<evidence type="ECO:0000256" key="1">
    <source>
        <dbReference type="SAM" id="MobiDB-lite"/>
    </source>
</evidence>
<dbReference type="InterPro" id="IPR022025">
    <property type="entry name" value="Amidoligase_2"/>
</dbReference>
<dbReference type="EMBL" id="NKHU02000219">
    <property type="protein sequence ID" value="RHZ47510.1"/>
    <property type="molecule type" value="Genomic_DNA"/>
</dbReference>
<organism evidence="2 3">
    <name type="scientific">Aspergillus thermomutatus</name>
    <name type="common">Neosartorya pseudofischeri</name>
    <dbReference type="NCBI Taxonomy" id="41047"/>
    <lineage>
        <taxon>Eukaryota</taxon>
        <taxon>Fungi</taxon>
        <taxon>Dikarya</taxon>
        <taxon>Ascomycota</taxon>
        <taxon>Pezizomycotina</taxon>
        <taxon>Eurotiomycetes</taxon>
        <taxon>Eurotiomycetidae</taxon>
        <taxon>Eurotiales</taxon>
        <taxon>Aspergillaceae</taxon>
        <taxon>Aspergillus</taxon>
        <taxon>Aspergillus subgen. Fumigati</taxon>
    </lineage>
</organism>
<dbReference type="GeneID" id="38123063"/>
<proteinExistence type="predicted"/>
<feature type="compositionally biased region" description="Basic and acidic residues" evidence="1">
    <location>
        <begin position="393"/>
        <end position="407"/>
    </location>
</feature>
<dbReference type="Proteomes" id="UP000215305">
    <property type="component" value="Unassembled WGS sequence"/>
</dbReference>
<name>A0A397GHK5_ASPTH</name>
<dbReference type="AlphaFoldDB" id="A0A397GHK5"/>
<feature type="region of interest" description="Disordered" evidence="1">
    <location>
        <begin position="393"/>
        <end position="443"/>
    </location>
</feature>
<dbReference type="VEuPathDB" id="FungiDB:CDV56_101089"/>
<keyword evidence="3" id="KW-1185">Reference proteome</keyword>
<dbReference type="PANTHER" id="PTHR36847:SF1">
    <property type="entry name" value="AMIDOLIGASE ENZYME"/>
    <property type="match status" value="1"/>
</dbReference>
<sequence length="443" mass="49330">MWVGPVATSELTCILLPHPLQGLTTSSPFSPLPPAQAYIWAGDMDAIWQDREWSFPHFREHRLQDWFDLFDGMEMVGLKASLNCWVTSPTALQTIANAIRRCGQSANVFLPRSTRSTPNYTVWNVTLDVTILEETSTMSDTDSQEDTECFGVEIVSPVLKVDSDWARSIESVLGSSRLPAFVSLKTNRSTGLHVHVGYSDGFVDRFTLEQLKLLAVAVVFFEGTIDQLHSPSRSVATENPDILSNRNNQLLRELSDSQAIDVISKATSITEVISAMRFDESADYSGYGESKTFKVNFSSFNKCGTVEFRQRIATTDCAALIQWVEFMVLFVQRSLEKDISSWTSISAECKGLSYLFLDFLNAPALLEKMCGPCTYEMPASMDRNPLGTQDDAEHVELSHGCRPRKDSPAVPDSSKNEPVETTSKRSRSQDSTPEAPKKTISSR</sequence>
<gene>
    <name evidence="2" type="ORF">CDV56_101089</name>
</gene>
<accession>A0A397GHK5</accession>
<evidence type="ECO:0000313" key="2">
    <source>
        <dbReference type="EMBL" id="RHZ47510.1"/>
    </source>
</evidence>
<dbReference type="PANTHER" id="PTHR36847">
    <property type="entry name" value="AMIDOLIGASE ENZYME"/>
    <property type="match status" value="1"/>
</dbReference>
<reference evidence="2" key="1">
    <citation type="submission" date="2018-08" db="EMBL/GenBank/DDBJ databases">
        <title>Draft genome sequence of azole-resistant Aspergillus thermomutatus (Neosartorya pseudofischeri) strain HMR AF 39, isolated from a human nasal aspirate.</title>
        <authorList>
            <person name="Parent-Michaud M."/>
            <person name="Dufresne P.J."/>
            <person name="Fournier E."/>
            <person name="Martineau C."/>
            <person name="Moreira S."/>
            <person name="Perkins V."/>
            <person name="De Repentigny L."/>
            <person name="Dufresne S.F."/>
        </authorList>
    </citation>
    <scope>NUCLEOTIDE SEQUENCE [LARGE SCALE GENOMIC DNA]</scope>
    <source>
        <strain evidence="2">HMR AF 39</strain>
    </source>
</reference>
<dbReference type="RefSeq" id="XP_026611612.1">
    <property type="nucleotide sequence ID" value="XM_026754708.1"/>
</dbReference>